<accession>A0A2C9URM2</accession>
<dbReference type="Proteomes" id="UP000091857">
    <property type="component" value="Chromosome 13"/>
</dbReference>
<evidence type="ECO:0000313" key="1">
    <source>
        <dbReference type="EMBL" id="OAY33133.1"/>
    </source>
</evidence>
<keyword evidence="2" id="KW-1185">Reference proteome</keyword>
<organism evidence="1 2">
    <name type="scientific">Manihot esculenta</name>
    <name type="common">Cassava</name>
    <name type="synonym">Jatropha manihot</name>
    <dbReference type="NCBI Taxonomy" id="3983"/>
    <lineage>
        <taxon>Eukaryota</taxon>
        <taxon>Viridiplantae</taxon>
        <taxon>Streptophyta</taxon>
        <taxon>Embryophyta</taxon>
        <taxon>Tracheophyta</taxon>
        <taxon>Spermatophyta</taxon>
        <taxon>Magnoliopsida</taxon>
        <taxon>eudicotyledons</taxon>
        <taxon>Gunneridae</taxon>
        <taxon>Pentapetalae</taxon>
        <taxon>rosids</taxon>
        <taxon>fabids</taxon>
        <taxon>Malpighiales</taxon>
        <taxon>Euphorbiaceae</taxon>
        <taxon>Crotonoideae</taxon>
        <taxon>Manihoteae</taxon>
        <taxon>Manihot</taxon>
    </lineage>
</organism>
<sequence>MSLLNNHPQINTPISLVLSFILLKMKRNFERKELASRGCRCRRSDERSSILEEDRRFLEVLRQRQPHIFLQRGNTFIVFLFGELVHSTHLDDLLRAESRLNLGRR</sequence>
<proteinExistence type="predicted"/>
<comment type="caution">
    <text evidence="1">The sequence shown here is derived from an EMBL/GenBank/DDBJ whole genome shotgun (WGS) entry which is preliminary data.</text>
</comment>
<reference evidence="2" key="1">
    <citation type="journal article" date="2016" name="Nat. Biotechnol.">
        <title>Sequencing wild and cultivated cassava and related species reveals extensive interspecific hybridization and genetic diversity.</title>
        <authorList>
            <person name="Bredeson J.V."/>
            <person name="Lyons J.B."/>
            <person name="Prochnik S.E."/>
            <person name="Wu G.A."/>
            <person name="Ha C.M."/>
            <person name="Edsinger-Gonzales E."/>
            <person name="Grimwood J."/>
            <person name="Schmutz J."/>
            <person name="Rabbi I.Y."/>
            <person name="Egesi C."/>
            <person name="Nauluvula P."/>
            <person name="Lebot V."/>
            <person name="Ndunguru J."/>
            <person name="Mkamilo G."/>
            <person name="Bart R.S."/>
            <person name="Setter T.L."/>
            <person name="Gleadow R.M."/>
            <person name="Kulakow P."/>
            <person name="Ferguson M.E."/>
            <person name="Rounsley S."/>
            <person name="Rokhsar D.S."/>
        </authorList>
    </citation>
    <scope>NUCLEOTIDE SEQUENCE [LARGE SCALE GENOMIC DNA]</scope>
    <source>
        <strain evidence="2">cv. AM560-2</strain>
    </source>
</reference>
<dbReference type="AlphaFoldDB" id="A0A2C9URM2"/>
<protein>
    <submittedName>
        <fullName evidence="1">Uncharacterized protein</fullName>
    </submittedName>
</protein>
<dbReference type="EMBL" id="CM004399">
    <property type="protein sequence ID" value="OAY33133.1"/>
    <property type="molecule type" value="Genomic_DNA"/>
</dbReference>
<evidence type="ECO:0000313" key="2">
    <source>
        <dbReference type="Proteomes" id="UP000091857"/>
    </source>
</evidence>
<dbReference type="Gramene" id="Manes.13G071900.3.v8.1">
    <property type="protein sequence ID" value="Manes.13G071900.3.v8.1.CDS"/>
    <property type="gene ID" value="Manes.13G071900.v8.1"/>
</dbReference>
<gene>
    <name evidence="1" type="ORF">MANES_13G071900v8</name>
</gene>
<name>A0A2C9URM2_MANES</name>